<dbReference type="Gene3D" id="1.10.730.10">
    <property type="entry name" value="Isoleucyl-tRNA Synthetase, Domain 1"/>
    <property type="match status" value="1"/>
</dbReference>
<dbReference type="GO" id="GO:0046872">
    <property type="term" value="F:metal ion binding"/>
    <property type="evidence" value="ECO:0007669"/>
    <property type="project" value="UniProtKB-KW"/>
</dbReference>
<dbReference type="InterPro" id="IPR009080">
    <property type="entry name" value="tRNAsynth_Ia_anticodon-bd"/>
</dbReference>
<dbReference type="GO" id="GO:0005524">
    <property type="term" value="F:ATP binding"/>
    <property type="evidence" value="ECO:0007669"/>
    <property type="project" value="UniProtKB-KW"/>
</dbReference>
<evidence type="ECO:0000256" key="9">
    <source>
        <dbReference type="ARBA" id="ARBA00023146"/>
    </source>
</evidence>
<dbReference type="GO" id="GO:0004822">
    <property type="term" value="F:isoleucine-tRNA ligase activity"/>
    <property type="evidence" value="ECO:0007669"/>
    <property type="project" value="UniProtKB-UniRule"/>
</dbReference>
<evidence type="ECO:0000256" key="6">
    <source>
        <dbReference type="ARBA" id="ARBA00022833"/>
    </source>
</evidence>
<organism evidence="16 17">
    <name type="scientific">Candidatus Wolfebacteria bacterium CG03_land_8_20_14_0_80_36_15</name>
    <dbReference type="NCBI Taxonomy" id="1975067"/>
    <lineage>
        <taxon>Bacteria</taxon>
        <taxon>Candidatus Wolfeibacteriota</taxon>
    </lineage>
</organism>
<feature type="domain" description="Methionyl/Valyl/Leucyl/Isoleucyl-tRNA synthetase anticodon-binding" evidence="15">
    <location>
        <begin position="643"/>
        <end position="807"/>
    </location>
</feature>
<keyword evidence="4" id="KW-0479">Metal-binding</keyword>
<evidence type="ECO:0000256" key="8">
    <source>
        <dbReference type="ARBA" id="ARBA00022917"/>
    </source>
</evidence>
<dbReference type="PRINTS" id="PR00984">
    <property type="entry name" value="TRNASYNTHILE"/>
</dbReference>
<dbReference type="PANTHER" id="PTHR42780">
    <property type="entry name" value="SOLEUCYL-TRNA SYNTHETASE"/>
    <property type="match status" value="1"/>
</dbReference>
<protein>
    <recommendedName>
        <fullName evidence="1 12">Isoleucine--tRNA ligase</fullName>
        <ecNumber evidence="1 12">6.1.1.5</ecNumber>
    </recommendedName>
</protein>
<keyword evidence="5" id="KW-0547">Nucleotide-binding</keyword>
<name>A0A2M7B867_9BACT</name>
<evidence type="ECO:0000259" key="14">
    <source>
        <dbReference type="Pfam" id="PF00133"/>
    </source>
</evidence>
<dbReference type="InterPro" id="IPR002300">
    <property type="entry name" value="aa-tRNA-synth_Ia"/>
</dbReference>
<comment type="function">
    <text evidence="10">Catalyzes the attachment of isoleucine to tRNA(Ile). As IleRS can inadvertently accommodate and process structurally similar amino acids such as valine, to avoid such errors it has two additional distinct tRNA(Ile)-dependent editing activities. One activity is designated as 'pretransfer' editing and involves the hydrolysis of activated Val-AMP. The other activity is designated 'posttransfer' editing and involves deacylation of mischarged Val-tRNA(Ile).</text>
</comment>
<keyword evidence="3 16" id="KW-0436">Ligase</keyword>
<dbReference type="InterPro" id="IPR014729">
    <property type="entry name" value="Rossmann-like_a/b/a_fold"/>
</dbReference>
<evidence type="ECO:0000313" key="17">
    <source>
        <dbReference type="Proteomes" id="UP000230131"/>
    </source>
</evidence>
<proteinExistence type="predicted"/>
<evidence type="ECO:0000256" key="12">
    <source>
        <dbReference type="NCBIfam" id="TIGR00392"/>
    </source>
</evidence>
<gene>
    <name evidence="16" type="ORF">COS59_00350</name>
</gene>
<dbReference type="SUPFAM" id="SSF50677">
    <property type="entry name" value="ValRS/IleRS/LeuRS editing domain"/>
    <property type="match status" value="1"/>
</dbReference>
<keyword evidence="7" id="KW-0067">ATP-binding</keyword>
<keyword evidence="9" id="KW-0030">Aminoacyl-tRNA synthetase</keyword>
<dbReference type="GO" id="GO:0005737">
    <property type="term" value="C:cytoplasm"/>
    <property type="evidence" value="ECO:0007669"/>
    <property type="project" value="UniProtKB-UniRule"/>
</dbReference>
<keyword evidence="8" id="KW-0648">Protein biosynthesis</keyword>
<dbReference type="InterPro" id="IPR033709">
    <property type="entry name" value="Anticodon_Ile_ABEc"/>
</dbReference>
<dbReference type="Gene3D" id="3.40.50.620">
    <property type="entry name" value="HUPs"/>
    <property type="match status" value="2"/>
</dbReference>
<dbReference type="GO" id="GO:0006428">
    <property type="term" value="P:isoleucyl-tRNA aminoacylation"/>
    <property type="evidence" value="ECO:0007669"/>
    <property type="project" value="UniProtKB-UniRule"/>
</dbReference>
<dbReference type="InterPro" id="IPR002301">
    <property type="entry name" value="Ile-tRNA-ligase"/>
</dbReference>
<dbReference type="FunFam" id="3.40.50.620:FF:000075">
    <property type="entry name" value="Isoleucine--tRNA ligase"/>
    <property type="match status" value="1"/>
</dbReference>
<dbReference type="SUPFAM" id="SSF52374">
    <property type="entry name" value="Nucleotidylyl transferase"/>
    <property type="match status" value="1"/>
</dbReference>
<dbReference type="GO" id="GO:0002161">
    <property type="term" value="F:aminoacyl-tRNA deacylase activity"/>
    <property type="evidence" value="ECO:0007669"/>
    <property type="project" value="InterPro"/>
</dbReference>
<evidence type="ECO:0000256" key="13">
    <source>
        <dbReference type="SAM" id="Coils"/>
    </source>
</evidence>
<comment type="catalytic activity">
    <reaction evidence="11">
        <text>tRNA(Ile) + L-isoleucine + ATP = L-isoleucyl-tRNA(Ile) + AMP + diphosphate</text>
        <dbReference type="Rhea" id="RHEA:11060"/>
        <dbReference type="Rhea" id="RHEA-COMP:9666"/>
        <dbReference type="Rhea" id="RHEA-COMP:9695"/>
        <dbReference type="ChEBI" id="CHEBI:30616"/>
        <dbReference type="ChEBI" id="CHEBI:33019"/>
        <dbReference type="ChEBI" id="CHEBI:58045"/>
        <dbReference type="ChEBI" id="CHEBI:78442"/>
        <dbReference type="ChEBI" id="CHEBI:78528"/>
        <dbReference type="ChEBI" id="CHEBI:456215"/>
        <dbReference type="EC" id="6.1.1.5"/>
    </reaction>
</comment>
<dbReference type="InterPro" id="IPR023586">
    <property type="entry name" value="Ile-tRNA-ligase_type2"/>
</dbReference>
<dbReference type="EC" id="6.1.1.5" evidence="1 12"/>
<evidence type="ECO:0000256" key="5">
    <source>
        <dbReference type="ARBA" id="ARBA00022741"/>
    </source>
</evidence>
<keyword evidence="2" id="KW-0963">Cytoplasm</keyword>
<evidence type="ECO:0000313" key="16">
    <source>
        <dbReference type="EMBL" id="PIU99325.1"/>
    </source>
</evidence>
<dbReference type="NCBIfam" id="TIGR00392">
    <property type="entry name" value="ileS"/>
    <property type="match status" value="1"/>
</dbReference>
<dbReference type="InterPro" id="IPR013155">
    <property type="entry name" value="M/V/L/I-tRNA-synth_anticd-bd"/>
</dbReference>
<dbReference type="SUPFAM" id="SSF47323">
    <property type="entry name" value="Anticodon-binding domain of a subclass of class I aminoacyl-tRNA synthetases"/>
    <property type="match status" value="1"/>
</dbReference>
<evidence type="ECO:0000256" key="11">
    <source>
        <dbReference type="ARBA" id="ARBA00048359"/>
    </source>
</evidence>
<evidence type="ECO:0000256" key="7">
    <source>
        <dbReference type="ARBA" id="ARBA00022840"/>
    </source>
</evidence>
<dbReference type="CDD" id="cd00818">
    <property type="entry name" value="IleRS_core"/>
    <property type="match status" value="1"/>
</dbReference>
<evidence type="ECO:0000259" key="15">
    <source>
        <dbReference type="Pfam" id="PF08264"/>
    </source>
</evidence>
<accession>A0A2M7B867</accession>
<evidence type="ECO:0000256" key="2">
    <source>
        <dbReference type="ARBA" id="ARBA00022490"/>
    </source>
</evidence>
<dbReference type="Pfam" id="PF08264">
    <property type="entry name" value="Anticodon_1"/>
    <property type="match status" value="1"/>
</dbReference>
<dbReference type="AlphaFoldDB" id="A0A2M7B867"/>
<dbReference type="CDD" id="cd07961">
    <property type="entry name" value="Anticodon_Ia_Ile_ABEc"/>
    <property type="match status" value="1"/>
</dbReference>
<dbReference type="InterPro" id="IPR009008">
    <property type="entry name" value="Val/Leu/Ile-tRNA-synth_edit"/>
</dbReference>
<keyword evidence="6" id="KW-0862">Zinc</keyword>
<evidence type="ECO:0000256" key="10">
    <source>
        <dbReference type="ARBA" id="ARBA00025217"/>
    </source>
</evidence>
<dbReference type="Proteomes" id="UP000230131">
    <property type="component" value="Unassembled WGS sequence"/>
</dbReference>
<feature type="domain" description="Aminoacyl-tRNA synthetase class Ia" evidence="14">
    <location>
        <begin position="2"/>
        <end position="598"/>
    </location>
</feature>
<feature type="coiled-coil region" evidence="13">
    <location>
        <begin position="775"/>
        <end position="802"/>
    </location>
</feature>
<dbReference type="EMBL" id="PEVH01000014">
    <property type="protein sequence ID" value="PIU99325.1"/>
    <property type="molecule type" value="Genomic_DNA"/>
</dbReference>
<reference evidence="17" key="1">
    <citation type="submission" date="2017-09" db="EMBL/GenBank/DDBJ databases">
        <title>Depth-based differentiation of microbial function through sediment-hosted aquifers and enrichment of novel symbionts in the deep terrestrial subsurface.</title>
        <authorList>
            <person name="Probst A.J."/>
            <person name="Ladd B."/>
            <person name="Jarett J.K."/>
            <person name="Geller-Mcgrath D.E."/>
            <person name="Sieber C.M.K."/>
            <person name="Emerson J.B."/>
            <person name="Anantharaman K."/>
            <person name="Thomas B.C."/>
            <person name="Malmstrom R."/>
            <person name="Stieglmeier M."/>
            <person name="Klingl A."/>
            <person name="Woyke T."/>
            <person name="Ryan C.M."/>
            <person name="Banfield J.F."/>
        </authorList>
    </citation>
    <scope>NUCLEOTIDE SEQUENCE [LARGE SCALE GENOMIC DNA]</scope>
</reference>
<dbReference type="PANTHER" id="PTHR42780:SF1">
    <property type="entry name" value="ISOLEUCINE--TRNA LIGASE, CYTOPLASMIC"/>
    <property type="match status" value="1"/>
</dbReference>
<evidence type="ECO:0000256" key="1">
    <source>
        <dbReference type="ARBA" id="ARBA00013165"/>
    </source>
</evidence>
<dbReference type="Pfam" id="PF00133">
    <property type="entry name" value="tRNA-synt_1"/>
    <property type="match status" value="1"/>
</dbReference>
<comment type="caution">
    <text evidence="16">The sequence shown here is derived from an EMBL/GenBank/DDBJ whole genome shotgun (WGS) entry which is preliminary data.</text>
</comment>
<evidence type="ECO:0000256" key="4">
    <source>
        <dbReference type="ARBA" id="ARBA00022723"/>
    </source>
</evidence>
<dbReference type="GO" id="GO:0000049">
    <property type="term" value="F:tRNA binding"/>
    <property type="evidence" value="ECO:0007669"/>
    <property type="project" value="InterPro"/>
</dbReference>
<dbReference type="Pfam" id="PF19302">
    <property type="entry name" value="DUF5915"/>
    <property type="match status" value="1"/>
</dbReference>
<evidence type="ECO:0000256" key="3">
    <source>
        <dbReference type="ARBA" id="ARBA00022598"/>
    </source>
</evidence>
<keyword evidence="13" id="KW-0175">Coiled coil</keyword>
<sequence length="954" mass="110149">MATTIKDVVTRFFSMKGYKVERRVGWDCHGLPVEKYAEEKLGIKTKKEIEEKIGIEKFNKACHDAVLETKPIFEKALQRIGRWADYKNAYLTLDNSYIESVWWVFKNLWDLDLVYKDFRVTPYCPSCGTPLSNFEVNQGYRDVEDASLFIKFKIQQPTAYTPHSLSYALNPNTYFLAWTTTAWTLPANTALAVGPKFNYVKVKLENGEEYILAESRLSILNESHKIIEKYKGKDLVGLRYEPLFKIHDVGYKTRGAYQVLPADFVSIEDGTGVVHIAPAFGEDDFNLIKAEISSPEIPITVDEEGKMKKGIIGEGMFVKDADKEIIDDLKNRNLLYKSEKIFHTYPFCWRCESPLLYYPIKSWYIRVSSLRDKLVKNNKKINWAPKHLKEGRFGKWLAEAKDWAVSRNRFWGAPMPIWQCKKCGNVDAFGSLKELKKFSTKPIPENIDLHRPQIDKIKLRCGKCNGEMERVPYVFDCWFESGAMPYAQWHYPFERKDLVEKTFPADFIAEGLDQTRGWFYTLHVLATALTLKDIGLGKDKPAFKNVVVNGLILDEFGRKLSKKLRNYPEPDLIFEQYGADSLRLFLISSTAMGEDYRFSDKSVKEIYQKVIAKLVNSLKFYELYADKKVKDPRFKIQDLSVLDKWIFARLNETNQNVTKAMENYQLTEASRFLIDLVDDLSNWYIRRSRKRFQKPESKKDLANASATLKIVLIKTAKLLAPFTPFISEAIYSELSAQYIGHSARYKSLGIQDPRSKIQDSIHLEDWPKVDKKLINKDLLEAMKELRNTAALALAKRAEAKIKVRQPLASLKIKNPRSSPFGTLRGGQKSKIKEGLLNILADEINVKEILFDSKIKDEIELDTKITSELEIEGMKREIIRTIQDLRQEASYKPKDSVRLWVEASSRIKKIISDNLIELKRELCAKEILFGKTAKFDAEINTQINSEKIWIGVKKI</sequence>